<reference evidence="2 3" key="1">
    <citation type="journal article" date="2021" name="BMC Biol.">
        <title>Horizontally acquired antibacterial genes associated with adaptive radiation of ladybird beetles.</title>
        <authorList>
            <person name="Li H.S."/>
            <person name="Tang X.F."/>
            <person name="Huang Y.H."/>
            <person name="Xu Z.Y."/>
            <person name="Chen M.L."/>
            <person name="Du X.Y."/>
            <person name="Qiu B.Y."/>
            <person name="Chen P.T."/>
            <person name="Zhang W."/>
            <person name="Slipinski A."/>
            <person name="Escalona H.E."/>
            <person name="Waterhouse R.M."/>
            <person name="Zwick A."/>
            <person name="Pang H."/>
        </authorList>
    </citation>
    <scope>NUCLEOTIDE SEQUENCE [LARGE SCALE GENOMIC DNA]</scope>
    <source>
        <strain evidence="2">SYSU2018</strain>
    </source>
</reference>
<dbReference type="AlphaFoldDB" id="A0ABD2NPJ9"/>
<protein>
    <submittedName>
        <fullName evidence="2">Uncharacterized protein</fullName>
    </submittedName>
</protein>
<accession>A0ABD2NPJ9</accession>
<dbReference type="EMBL" id="JABFTP020000135">
    <property type="protein sequence ID" value="KAL3280508.1"/>
    <property type="molecule type" value="Genomic_DNA"/>
</dbReference>
<evidence type="ECO:0000256" key="1">
    <source>
        <dbReference type="SAM" id="MobiDB-lite"/>
    </source>
</evidence>
<evidence type="ECO:0000313" key="2">
    <source>
        <dbReference type="EMBL" id="KAL3280508.1"/>
    </source>
</evidence>
<organism evidence="2 3">
    <name type="scientific">Cryptolaemus montrouzieri</name>
    <dbReference type="NCBI Taxonomy" id="559131"/>
    <lineage>
        <taxon>Eukaryota</taxon>
        <taxon>Metazoa</taxon>
        <taxon>Ecdysozoa</taxon>
        <taxon>Arthropoda</taxon>
        <taxon>Hexapoda</taxon>
        <taxon>Insecta</taxon>
        <taxon>Pterygota</taxon>
        <taxon>Neoptera</taxon>
        <taxon>Endopterygota</taxon>
        <taxon>Coleoptera</taxon>
        <taxon>Polyphaga</taxon>
        <taxon>Cucujiformia</taxon>
        <taxon>Coccinelloidea</taxon>
        <taxon>Coccinellidae</taxon>
        <taxon>Scymninae</taxon>
        <taxon>Scymnini</taxon>
        <taxon>Cryptolaemus</taxon>
    </lineage>
</organism>
<gene>
    <name evidence="2" type="ORF">HHI36_024261</name>
</gene>
<proteinExistence type="predicted"/>
<feature type="compositionally biased region" description="Basic residues" evidence="1">
    <location>
        <begin position="224"/>
        <end position="242"/>
    </location>
</feature>
<sequence length="295" mass="34806">MQQEEIIDSKKLYASYDTKEILNSMINQLKILIAIKETDGYSKNISKRMINGRMHILKNMLSKMKTLVPNQEDESTSKLYVSKLNILHEEEEMDSLKLYVSPLREEKGEKEDSDNTQEPYRSVDRKVFNSLSSLWSGRTMKTEMDEMTKHVSNSDPMNEISLLTRRMKSEREEELQKGNFNQNDAKRQNIPYQGQQLKYLRNKVTSGYENMHSSTKANNQNTSNRRRRRRNRRLQRKPRKMKNKESSNNVKSEVELDKINKLIPDDVMFAYILRHIHSRINNSSDSKKELMFNSA</sequence>
<feature type="region of interest" description="Disordered" evidence="1">
    <location>
        <begin position="208"/>
        <end position="252"/>
    </location>
</feature>
<feature type="region of interest" description="Disordered" evidence="1">
    <location>
        <begin position="168"/>
        <end position="195"/>
    </location>
</feature>
<comment type="caution">
    <text evidence="2">The sequence shown here is derived from an EMBL/GenBank/DDBJ whole genome shotgun (WGS) entry which is preliminary data.</text>
</comment>
<feature type="compositionally biased region" description="Polar residues" evidence="1">
    <location>
        <begin position="208"/>
        <end position="217"/>
    </location>
</feature>
<dbReference type="Proteomes" id="UP001516400">
    <property type="component" value="Unassembled WGS sequence"/>
</dbReference>
<evidence type="ECO:0000313" key="3">
    <source>
        <dbReference type="Proteomes" id="UP001516400"/>
    </source>
</evidence>
<name>A0ABD2NPJ9_9CUCU</name>
<keyword evidence="3" id="KW-1185">Reference proteome</keyword>